<gene>
    <name evidence="1" type="ORF">CARN1_0628</name>
</gene>
<name>E6PI58_9ZZZZ</name>
<reference evidence="1" key="1">
    <citation type="submission" date="2009-10" db="EMBL/GenBank/DDBJ databases">
        <title>Diversity of trophic interactions inside an arsenic-rich microbial ecosystem.</title>
        <authorList>
            <person name="Bertin P.N."/>
            <person name="Heinrich-Salmeron A."/>
            <person name="Pelletier E."/>
            <person name="Goulhen-Chollet F."/>
            <person name="Arsene-Ploetze F."/>
            <person name="Gallien S."/>
            <person name="Calteau A."/>
            <person name="Vallenet D."/>
            <person name="Casiot C."/>
            <person name="Chane-Woon-Ming B."/>
            <person name="Giloteaux L."/>
            <person name="Barakat M."/>
            <person name="Bonnefoy V."/>
            <person name="Bruneel O."/>
            <person name="Chandler M."/>
            <person name="Cleiss J."/>
            <person name="Duran R."/>
            <person name="Elbaz-Poulichet F."/>
            <person name="Fonknechten N."/>
            <person name="Lauga B."/>
            <person name="Mornico D."/>
            <person name="Ortet P."/>
            <person name="Schaeffer C."/>
            <person name="Siguier P."/>
            <person name="Alexander Thil Smith A."/>
            <person name="Van Dorsselaer A."/>
            <person name="Weissenbach J."/>
            <person name="Medigue C."/>
            <person name="Le Paslier D."/>
        </authorList>
    </citation>
    <scope>NUCLEOTIDE SEQUENCE</scope>
</reference>
<proteinExistence type="predicted"/>
<evidence type="ECO:0000313" key="1">
    <source>
        <dbReference type="EMBL" id="CBH76148.1"/>
    </source>
</evidence>
<accession>E6PI58</accession>
<organism evidence="1">
    <name type="scientific">mine drainage metagenome</name>
    <dbReference type="NCBI Taxonomy" id="410659"/>
    <lineage>
        <taxon>unclassified sequences</taxon>
        <taxon>metagenomes</taxon>
        <taxon>ecological metagenomes</taxon>
    </lineage>
</organism>
<sequence>MKNRLSVTFEGASAEILERLAKERGGKGEVLRDALSLENVYVTATKRGAEILIREADGTLKQLVRI</sequence>
<protein>
    <submittedName>
        <fullName evidence="1">Uncharacterized protein</fullName>
    </submittedName>
</protein>
<dbReference type="AlphaFoldDB" id="E6PI58"/>
<comment type="caution">
    <text evidence="1">The sequence shown here is derived from an EMBL/GenBank/DDBJ whole genome shotgun (WGS) entry which is preliminary data.</text>
</comment>
<dbReference type="EMBL" id="CABL01000019">
    <property type="protein sequence ID" value="CBH76148.1"/>
    <property type="molecule type" value="Genomic_DNA"/>
</dbReference>